<evidence type="ECO:0000256" key="9">
    <source>
        <dbReference type="SAM" id="Coils"/>
    </source>
</evidence>
<gene>
    <name evidence="12" type="ORF">pipiens_009140</name>
</gene>
<evidence type="ECO:0000256" key="1">
    <source>
        <dbReference type="ARBA" id="ARBA00022468"/>
    </source>
</evidence>
<dbReference type="SMART" id="SM00105">
    <property type="entry name" value="ArfGap"/>
    <property type="match status" value="1"/>
</dbReference>
<dbReference type="Gene3D" id="1.10.220.150">
    <property type="entry name" value="Arf GTPase activating protein"/>
    <property type="match status" value="1"/>
</dbReference>
<evidence type="ECO:0000256" key="4">
    <source>
        <dbReference type="ARBA" id="ARBA00022771"/>
    </source>
</evidence>
<evidence type="ECO:0000256" key="8">
    <source>
        <dbReference type="PROSITE-ProRule" id="PRU00288"/>
    </source>
</evidence>
<dbReference type="Pfam" id="PF12796">
    <property type="entry name" value="Ank_2"/>
    <property type="match status" value="1"/>
</dbReference>
<dbReference type="InterPro" id="IPR022018">
    <property type="entry name" value="GIT1_C"/>
</dbReference>
<feature type="region of interest" description="Disordered" evidence="10">
    <location>
        <begin position="837"/>
        <end position="859"/>
    </location>
</feature>
<keyword evidence="1" id="KW-0343">GTPase activation</keyword>
<dbReference type="PANTHER" id="PTHR46097">
    <property type="entry name" value="G PROTEIN-COUPLED RECEPTOR KINASE INTERACTING ARFGAP"/>
    <property type="match status" value="1"/>
</dbReference>
<dbReference type="EMBL" id="JBEHCU010005972">
    <property type="protein sequence ID" value="KAL1398220.1"/>
    <property type="molecule type" value="Genomic_DNA"/>
</dbReference>
<accession>A0ABD1DEX0</accession>
<dbReference type="InterPro" id="IPR002110">
    <property type="entry name" value="Ankyrin_rpt"/>
</dbReference>
<dbReference type="PROSITE" id="PS50115">
    <property type="entry name" value="ARFGAP"/>
    <property type="match status" value="1"/>
</dbReference>
<feature type="region of interest" description="Disordered" evidence="10">
    <location>
        <begin position="1"/>
        <end position="93"/>
    </location>
</feature>
<feature type="compositionally biased region" description="Polar residues" evidence="10">
    <location>
        <begin position="1"/>
        <end position="24"/>
    </location>
</feature>
<dbReference type="Pfam" id="PF12205">
    <property type="entry name" value="GIT1_C"/>
    <property type="match status" value="1"/>
</dbReference>
<name>A0ABD1DEX0_CULPP</name>
<keyword evidence="2" id="KW-0479">Metal-binding</keyword>
<dbReference type="PANTHER" id="PTHR46097:SF3">
    <property type="entry name" value="ARF GTPASE-ACTIVATING PROTEIN GIT"/>
    <property type="match status" value="1"/>
</dbReference>
<dbReference type="InterPro" id="IPR037278">
    <property type="entry name" value="ARFGAP/RecO"/>
</dbReference>
<organism evidence="12 13">
    <name type="scientific">Culex pipiens pipiens</name>
    <name type="common">Northern house mosquito</name>
    <dbReference type="NCBI Taxonomy" id="38569"/>
    <lineage>
        <taxon>Eukaryota</taxon>
        <taxon>Metazoa</taxon>
        <taxon>Ecdysozoa</taxon>
        <taxon>Arthropoda</taxon>
        <taxon>Hexapoda</taxon>
        <taxon>Insecta</taxon>
        <taxon>Pterygota</taxon>
        <taxon>Neoptera</taxon>
        <taxon>Endopterygota</taxon>
        <taxon>Diptera</taxon>
        <taxon>Nematocera</taxon>
        <taxon>Culicoidea</taxon>
        <taxon>Culicidae</taxon>
        <taxon>Culicinae</taxon>
        <taxon>Culicini</taxon>
        <taxon>Culex</taxon>
        <taxon>Culex</taxon>
    </lineage>
</organism>
<feature type="compositionally biased region" description="Low complexity" evidence="10">
    <location>
        <begin position="74"/>
        <end position="92"/>
    </location>
</feature>
<evidence type="ECO:0000256" key="6">
    <source>
        <dbReference type="ARBA" id="ARBA00023043"/>
    </source>
</evidence>
<keyword evidence="6 7" id="KW-0040">ANK repeat</keyword>
<proteinExistence type="predicted"/>
<dbReference type="InterPro" id="IPR047161">
    <property type="entry name" value="GIT-like"/>
</dbReference>
<protein>
    <recommendedName>
        <fullName evidence="11">Arf-GAP domain-containing protein</fullName>
    </recommendedName>
</protein>
<dbReference type="SUPFAM" id="SSF57863">
    <property type="entry name" value="ArfGap/RecO-like zinc finger"/>
    <property type="match status" value="1"/>
</dbReference>
<dbReference type="GO" id="GO:0008270">
    <property type="term" value="F:zinc ion binding"/>
    <property type="evidence" value="ECO:0007669"/>
    <property type="project" value="UniProtKB-KW"/>
</dbReference>
<dbReference type="SMART" id="SM00248">
    <property type="entry name" value="ANK"/>
    <property type="match status" value="3"/>
</dbReference>
<feature type="domain" description="Arf-GAP" evidence="11">
    <location>
        <begin position="299"/>
        <end position="433"/>
    </location>
</feature>
<keyword evidence="3" id="KW-0677">Repeat</keyword>
<evidence type="ECO:0000256" key="5">
    <source>
        <dbReference type="ARBA" id="ARBA00022833"/>
    </source>
</evidence>
<dbReference type="InterPro" id="IPR036770">
    <property type="entry name" value="Ankyrin_rpt-contain_sf"/>
</dbReference>
<feature type="region of interest" description="Disordered" evidence="10">
    <location>
        <begin position="782"/>
        <end position="809"/>
    </location>
</feature>
<feature type="compositionally biased region" description="Low complexity" evidence="10">
    <location>
        <begin position="845"/>
        <end position="859"/>
    </location>
</feature>
<dbReference type="InterPro" id="IPR013724">
    <property type="entry name" value="GIT_SHD"/>
</dbReference>
<evidence type="ECO:0000256" key="10">
    <source>
        <dbReference type="SAM" id="MobiDB-lite"/>
    </source>
</evidence>
<dbReference type="PRINTS" id="PR00405">
    <property type="entry name" value="REVINTRACTNG"/>
</dbReference>
<dbReference type="InterPro" id="IPR001164">
    <property type="entry name" value="ArfGAP_dom"/>
</dbReference>
<sequence>MARQTSTKSAKPKLTLNQQESPQIPMNAVLEMVQRMAGVPPPPYEPRNRGTKATRAANRKKKALNLPVTPPTSSPARAPSSANSASSASKPARTITSASIHVDKNSDPSNPAMSLEFTFGQVQEAPAVPDPPKGRRNRNRNRVTVNASAEVTGQDLRGFIDPILKAANEKGVMQAKAKPEQKDDAFYEQEAEKIWKRISDPLCHCRKERILEKLKKHQENLQHVNDLLKARVMAYQAFGDQLTAELDNRDMGIVLVVTETPDGKADMKFKIEKKPDEEPAAKIASKHELAALTCLSRSNSKPKMSRSSKSRIQQQQPEVCGDCGSSDPSWASINRGILLCADCCSVHRSLGRHISQVKSLRQGSWSPSVLAFVNQLNGHGANSVWEHLLLDSVAPKNLKRKPGPKDALHPAKADFIRAKHVNLSYVLKPSLEDGVGSAAALEVELSKQLHASVRSGNLETSLRLVVQGADPNYFHDEKGSTPLHVAARSGQLSQMELLLVYGADVNALDSQGNTPLDLAKACKQSAIAERLVEAMYEVTDRLSHFLTGKKPDHASGQHLLIPDQSKKDISEQLKIARGKLQLVPNRMFEELVMDLYDEVDRRETEAIWATTSLNPEVGAVPFLPTNPHLSATRNQGRQKLARFSQQEFNGLISDVLIDARRRQNMANLRPIDSPLPANLAQLKNAAARESNLSDDEPLYDAVASDDDYAALAPVAQQALVNKSPPGGPTSAEVESLRQKLQDQESTIQELRILIQKLTSENCQLKHSLDTKEYDVQLRIDSHLNGSTPTEETPEEVEPVSDGRQYGKRPVSMYEARQLPRDENRPPITQSLYSMTPAGAQVTSNSGSAGSELNMSSSSSNLPHFEDVKKRTDLVARRIKELFAAMQDLSSTDSFVPCAERIRVAVAELVAIFPPTMREETLRTALKQLNYNTNLIQTECTRLQRAFIEDGSQQPTQVLSDSIKLNMEQVRGCAYDLAMSTKILITHFQAQA</sequence>
<dbReference type="AlphaFoldDB" id="A0ABD1DEX0"/>
<feature type="compositionally biased region" description="Basic residues" evidence="10">
    <location>
        <begin position="49"/>
        <end position="63"/>
    </location>
</feature>
<feature type="coiled-coil region" evidence="9">
    <location>
        <begin position="733"/>
        <end position="760"/>
    </location>
</feature>
<dbReference type="GO" id="GO:0005096">
    <property type="term" value="F:GTPase activator activity"/>
    <property type="evidence" value="ECO:0007669"/>
    <property type="project" value="UniProtKB-KW"/>
</dbReference>
<keyword evidence="13" id="KW-1185">Reference proteome</keyword>
<comment type="caution">
    <text evidence="12">The sequence shown here is derived from an EMBL/GenBank/DDBJ whole genome shotgun (WGS) entry which is preliminary data.</text>
</comment>
<dbReference type="Gene3D" id="1.25.40.20">
    <property type="entry name" value="Ankyrin repeat-containing domain"/>
    <property type="match status" value="1"/>
</dbReference>
<evidence type="ECO:0000256" key="7">
    <source>
        <dbReference type="PROSITE-ProRule" id="PRU00023"/>
    </source>
</evidence>
<dbReference type="Proteomes" id="UP001562425">
    <property type="component" value="Unassembled WGS sequence"/>
</dbReference>
<dbReference type="PROSITE" id="PS50297">
    <property type="entry name" value="ANK_REP_REGION"/>
    <property type="match status" value="1"/>
</dbReference>
<dbReference type="InterPro" id="IPR038508">
    <property type="entry name" value="ArfGAP_dom_sf"/>
</dbReference>
<evidence type="ECO:0000313" key="12">
    <source>
        <dbReference type="EMBL" id="KAL1398220.1"/>
    </source>
</evidence>
<evidence type="ECO:0000313" key="13">
    <source>
        <dbReference type="Proteomes" id="UP001562425"/>
    </source>
</evidence>
<keyword evidence="4 8" id="KW-0863">Zinc-finger</keyword>
<dbReference type="Pfam" id="PF08518">
    <property type="entry name" value="GIT_SHD"/>
    <property type="match status" value="2"/>
</dbReference>
<feature type="repeat" description="ANK" evidence="7">
    <location>
        <begin position="478"/>
        <end position="510"/>
    </location>
</feature>
<evidence type="ECO:0000259" key="11">
    <source>
        <dbReference type="PROSITE" id="PS50115"/>
    </source>
</evidence>
<dbReference type="PROSITE" id="PS50088">
    <property type="entry name" value="ANK_REPEAT"/>
    <property type="match status" value="1"/>
</dbReference>
<dbReference type="SUPFAM" id="SSF48403">
    <property type="entry name" value="Ankyrin repeat"/>
    <property type="match status" value="1"/>
</dbReference>
<dbReference type="Gene3D" id="1.20.120.330">
    <property type="entry name" value="Nucleotidyltransferases domain 2"/>
    <property type="match status" value="1"/>
</dbReference>
<evidence type="ECO:0000256" key="3">
    <source>
        <dbReference type="ARBA" id="ARBA00022737"/>
    </source>
</evidence>
<keyword evidence="9" id="KW-0175">Coiled coil</keyword>
<dbReference type="CDD" id="cd08833">
    <property type="entry name" value="ArfGap_GIT"/>
    <property type="match status" value="1"/>
</dbReference>
<dbReference type="SMART" id="SM00555">
    <property type="entry name" value="GIT"/>
    <property type="match status" value="2"/>
</dbReference>
<keyword evidence="5" id="KW-0862">Zinc</keyword>
<dbReference type="Pfam" id="PF01412">
    <property type="entry name" value="ArfGap"/>
    <property type="match status" value="1"/>
</dbReference>
<reference evidence="12 13" key="1">
    <citation type="submission" date="2024-05" db="EMBL/GenBank/DDBJ databases">
        <title>Culex pipiens pipiens assembly and annotation.</title>
        <authorList>
            <person name="Alout H."/>
            <person name="Durand T."/>
        </authorList>
    </citation>
    <scope>NUCLEOTIDE SEQUENCE [LARGE SCALE GENOMIC DNA]</scope>
    <source>
        <strain evidence="12">HA-2024</strain>
        <tissue evidence="12">Whole body</tissue>
    </source>
</reference>
<evidence type="ECO:0000256" key="2">
    <source>
        <dbReference type="ARBA" id="ARBA00022723"/>
    </source>
</evidence>